<evidence type="ECO:0000313" key="16">
    <source>
        <dbReference type="Ensembl" id="ENSCUSP00005009173.1"/>
    </source>
</evidence>
<keyword evidence="4 15" id="KW-0812">Transmembrane</keyword>
<evidence type="ECO:0000256" key="7">
    <source>
        <dbReference type="ARBA" id="ARBA00022989"/>
    </source>
</evidence>
<dbReference type="Proteomes" id="UP000694563">
    <property type="component" value="Chromosome 3"/>
</dbReference>
<name>A0A8C3Y0X5_CATUS</name>
<evidence type="ECO:0000256" key="15">
    <source>
        <dbReference type="SAM" id="Phobius"/>
    </source>
</evidence>
<keyword evidence="10" id="KW-0496">Mitochondrion</keyword>
<evidence type="ECO:0000256" key="8">
    <source>
        <dbReference type="ARBA" id="ARBA00022990"/>
    </source>
</evidence>
<keyword evidence="9" id="KW-0560">Oxidoreductase</keyword>
<dbReference type="GO" id="GO:0097250">
    <property type="term" value="P:mitochondrial respirasome assembly"/>
    <property type="evidence" value="ECO:0007669"/>
    <property type="project" value="TreeGrafter"/>
</dbReference>
<evidence type="ECO:0000256" key="5">
    <source>
        <dbReference type="ARBA" id="ARBA00022792"/>
    </source>
</evidence>
<dbReference type="PANTHER" id="PTHR10510">
    <property type="entry name" value="CYTOCHROME C OXIDASE POLYPEPTIDE 7A"/>
    <property type="match status" value="1"/>
</dbReference>
<comment type="similarity">
    <text evidence="3">Belongs to the cytochrome c oxidase VIIa family.</text>
</comment>
<feature type="region of interest" description="Disordered" evidence="14">
    <location>
        <begin position="37"/>
        <end position="63"/>
    </location>
</feature>
<dbReference type="InterPro" id="IPR039297">
    <property type="entry name" value="COX7a"/>
</dbReference>
<evidence type="ECO:0000256" key="10">
    <source>
        <dbReference type="ARBA" id="ARBA00023128"/>
    </source>
</evidence>
<dbReference type="InterPro" id="IPR003177">
    <property type="entry name" value="Cytc_oxidase_su7a_met"/>
</dbReference>
<dbReference type="GO" id="GO:0045277">
    <property type="term" value="C:respiratory chain complex IV"/>
    <property type="evidence" value="ECO:0007669"/>
    <property type="project" value="InterPro"/>
</dbReference>
<dbReference type="GO" id="GO:0005743">
    <property type="term" value="C:mitochondrial inner membrane"/>
    <property type="evidence" value="ECO:0007669"/>
    <property type="project" value="UniProtKB-SubCell"/>
</dbReference>
<evidence type="ECO:0000256" key="4">
    <source>
        <dbReference type="ARBA" id="ARBA00022692"/>
    </source>
</evidence>
<keyword evidence="17" id="KW-1185">Reference proteome</keyword>
<dbReference type="SUPFAM" id="SSF81419">
    <property type="entry name" value="Mitochondrial cytochrome c oxidase subunit VIIa"/>
    <property type="match status" value="1"/>
</dbReference>
<dbReference type="GO" id="GO:0006123">
    <property type="term" value="P:mitochondrial electron transport, cytochrome c to oxygen"/>
    <property type="evidence" value="ECO:0007669"/>
    <property type="project" value="InterPro"/>
</dbReference>
<evidence type="ECO:0000256" key="6">
    <source>
        <dbReference type="ARBA" id="ARBA00022946"/>
    </source>
</evidence>
<accession>A0A8C3Y0X5</accession>
<keyword evidence="7 15" id="KW-1133">Transmembrane helix</keyword>
<dbReference type="GO" id="GO:0002082">
    <property type="term" value="P:regulation of oxidative phosphorylation"/>
    <property type="evidence" value="ECO:0007669"/>
    <property type="project" value="TreeGrafter"/>
</dbReference>
<evidence type="ECO:0000313" key="17">
    <source>
        <dbReference type="Proteomes" id="UP000694563"/>
    </source>
</evidence>
<dbReference type="Ensembl" id="ENSCUST00005009553.1">
    <property type="protein sequence ID" value="ENSCUSP00005009173.1"/>
    <property type="gene ID" value="ENSCUSG00005005847.1"/>
</dbReference>
<dbReference type="AlphaFoldDB" id="A0A8C3Y0X5"/>
<comment type="subcellular location">
    <subcellularLocation>
        <location evidence="1">Mitochondrion inner membrane</location>
        <topology evidence="1">Single-pass membrane protein</topology>
    </subcellularLocation>
</comment>
<evidence type="ECO:0000256" key="11">
    <source>
        <dbReference type="ARBA" id="ARBA00023136"/>
    </source>
</evidence>
<evidence type="ECO:0000256" key="12">
    <source>
        <dbReference type="ARBA" id="ARBA00040282"/>
    </source>
</evidence>
<keyword evidence="8" id="KW-0007">Acetylation</keyword>
<dbReference type="GO" id="GO:0016491">
    <property type="term" value="F:oxidoreductase activity"/>
    <property type="evidence" value="ECO:0007669"/>
    <property type="project" value="UniProtKB-KW"/>
</dbReference>
<evidence type="ECO:0000256" key="14">
    <source>
        <dbReference type="SAM" id="MobiDB-lite"/>
    </source>
</evidence>
<dbReference type="CDD" id="cd00928">
    <property type="entry name" value="Cyt_c_Oxidase_VIIa"/>
    <property type="match status" value="1"/>
</dbReference>
<reference evidence="16" key="3">
    <citation type="submission" date="2025-09" db="UniProtKB">
        <authorList>
            <consortium name="Ensembl"/>
        </authorList>
    </citation>
    <scope>IDENTIFICATION</scope>
</reference>
<reference evidence="16" key="1">
    <citation type="submission" date="2020-10" db="EMBL/GenBank/DDBJ databases">
        <title>Catharus ustulatus (Swainson's thrush) genome, bCatUst1, primary haplotype v2.</title>
        <authorList>
            <person name="Delmore K."/>
            <person name="Vafadar M."/>
            <person name="Formenti G."/>
            <person name="Chow W."/>
            <person name="Pelan S."/>
            <person name="Howe K."/>
            <person name="Rhie A."/>
            <person name="Mountcastle J."/>
            <person name="Haase B."/>
            <person name="Fedrigo O."/>
            <person name="Jarvis E.D."/>
        </authorList>
    </citation>
    <scope>NUCLEOTIDE SEQUENCE [LARGE SCALE GENOMIC DNA]</scope>
</reference>
<dbReference type="PANTHER" id="PTHR10510:SF15">
    <property type="entry name" value="CYTOCHROME C OXIDASE SUBUNIT 7A2, MITOCHONDRIAL"/>
    <property type="match status" value="1"/>
</dbReference>
<protein>
    <recommendedName>
        <fullName evidence="12">Cytochrome c oxidase subunit 7A2, mitochondrial</fullName>
    </recommendedName>
    <alternativeName>
        <fullName evidence="13">Cytochrome c oxidase subunit VIIa-liver/heart</fullName>
    </alternativeName>
</protein>
<evidence type="ECO:0000256" key="1">
    <source>
        <dbReference type="ARBA" id="ARBA00004434"/>
    </source>
</evidence>
<dbReference type="Gene3D" id="4.10.91.10">
    <property type="entry name" value="Cytochrome c oxidase, subunit VIIa"/>
    <property type="match status" value="1"/>
</dbReference>
<keyword evidence="5" id="KW-0999">Mitochondrion inner membrane</keyword>
<organism evidence="16 17">
    <name type="scientific">Catharus ustulatus</name>
    <name type="common">Russet-backed thrush</name>
    <name type="synonym">Hylocichla ustulatus</name>
    <dbReference type="NCBI Taxonomy" id="91951"/>
    <lineage>
        <taxon>Eukaryota</taxon>
        <taxon>Metazoa</taxon>
        <taxon>Chordata</taxon>
        <taxon>Craniata</taxon>
        <taxon>Vertebrata</taxon>
        <taxon>Euteleostomi</taxon>
        <taxon>Archelosauria</taxon>
        <taxon>Archosauria</taxon>
        <taxon>Dinosauria</taxon>
        <taxon>Saurischia</taxon>
        <taxon>Theropoda</taxon>
        <taxon>Coelurosauria</taxon>
        <taxon>Aves</taxon>
        <taxon>Neognathae</taxon>
        <taxon>Neoaves</taxon>
        <taxon>Telluraves</taxon>
        <taxon>Australaves</taxon>
        <taxon>Passeriformes</taxon>
        <taxon>Turdidae</taxon>
        <taxon>Catharus</taxon>
    </lineage>
</organism>
<proteinExistence type="inferred from homology"/>
<sequence>FGVFWVWWLNKGCHIHSGVPDPGPSRSQALPRSVSLPEVTPGDVQRGRTGTAQGAALPGHASRPLQALSQVSRRTISTASRRQAENRVPEGQKLFQEDNGLPVHLKGGAKDSLLYTTTAGLTMFGTAYALYFLLISSMPKKPN</sequence>
<keyword evidence="11 15" id="KW-0472">Membrane</keyword>
<evidence type="ECO:0000256" key="13">
    <source>
        <dbReference type="ARBA" id="ARBA00042325"/>
    </source>
</evidence>
<evidence type="ECO:0000256" key="9">
    <source>
        <dbReference type="ARBA" id="ARBA00023002"/>
    </source>
</evidence>
<reference evidence="16" key="2">
    <citation type="submission" date="2025-08" db="UniProtKB">
        <authorList>
            <consortium name="Ensembl"/>
        </authorList>
    </citation>
    <scope>IDENTIFICATION</scope>
</reference>
<evidence type="ECO:0000256" key="2">
    <source>
        <dbReference type="ARBA" id="ARBA00004673"/>
    </source>
</evidence>
<feature type="transmembrane region" description="Helical" evidence="15">
    <location>
        <begin position="113"/>
        <end position="134"/>
    </location>
</feature>
<dbReference type="InterPro" id="IPR036539">
    <property type="entry name" value="Cyt_c_oxidase_su7a_sf"/>
</dbReference>
<evidence type="ECO:0000256" key="3">
    <source>
        <dbReference type="ARBA" id="ARBA00009331"/>
    </source>
</evidence>
<gene>
    <name evidence="16" type="primary">LOC116994753</name>
</gene>
<keyword evidence="6" id="KW-0809">Transit peptide</keyword>
<dbReference type="FunFam" id="4.10.91.10:FF:000001">
    <property type="entry name" value="Cytochrome c oxidase subunit 7A1, mitochondrial"/>
    <property type="match status" value="1"/>
</dbReference>
<comment type="pathway">
    <text evidence="2">Energy metabolism; oxidative phosphorylation.</text>
</comment>
<dbReference type="Pfam" id="PF02238">
    <property type="entry name" value="COX7a"/>
    <property type="match status" value="1"/>
</dbReference>